<dbReference type="GO" id="GO:0015485">
    <property type="term" value="F:cholesterol binding"/>
    <property type="evidence" value="ECO:0007669"/>
    <property type="project" value="TreeGrafter"/>
</dbReference>
<sequence length="155" mass="17766">MSIDSCSIIRDLIIKVIQQNMGGIKLEDYRKPENVVLMLQTIYYEAGFLVLNCGGEMHQRQRKNADCQRGFFTTALIATSIFIMTGALIAQAANQNITSQIKSTRRFISTNMRDLKTFANNTYQRSLQLRIKSCLTWTTSGLCWVEGSRLSWRRK</sequence>
<name>A0AAN8NC01_9TELE</name>
<evidence type="ECO:0000256" key="7">
    <source>
        <dbReference type="SAM" id="Phobius"/>
    </source>
</evidence>
<keyword evidence="4 7" id="KW-1133">Transmembrane helix</keyword>
<gene>
    <name evidence="8" type="ORF">J4Q44_G00037030</name>
</gene>
<organism evidence="8 9">
    <name type="scientific">Coregonus suidteri</name>
    <dbReference type="NCBI Taxonomy" id="861788"/>
    <lineage>
        <taxon>Eukaryota</taxon>
        <taxon>Metazoa</taxon>
        <taxon>Chordata</taxon>
        <taxon>Craniata</taxon>
        <taxon>Vertebrata</taxon>
        <taxon>Euteleostomi</taxon>
        <taxon>Actinopterygii</taxon>
        <taxon>Neopterygii</taxon>
        <taxon>Teleostei</taxon>
        <taxon>Protacanthopterygii</taxon>
        <taxon>Salmoniformes</taxon>
        <taxon>Salmonidae</taxon>
        <taxon>Coregoninae</taxon>
        <taxon>Coregonus</taxon>
    </lineage>
</organism>
<keyword evidence="9" id="KW-1185">Reference proteome</keyword>
<dbReference type="InterPro" id="IPR008795">
    <property type="entry name" value="Prominin"/>
</dbReference>
<dbReference type="Proteomes" id="UP001356427">
    <property type="component" value="Unassembled WGS sequence"/>
</dbReference>
<dbReference type="GO" id="GO:0016324">
    <property type="term" value="C:apical plasma membrane"/>
    <property type="evidence" value="ECO:0007669"/>
    <property type="project" value="TreeGrafter"/>
</dbReference>
<evidence type="ECO:0000313" key="8">
    <source>
        <dbReference type="EMBL" id="KAK6324361.1"/>
    </source>
</evidence>
<reference evidence="8 9" key="1">
    <citation type="submission" date="2021-04" db="EMBL/GenBank/DDBJ databases">
        <authorList>
            <person name="De Guttry C."/>
            <person name="Zahm M."/>
            <person name="Klopp C."/>
            <person name="Cabau C."/>
            <person name="Louis A."/>
            <person name="Berthelot C."/>
            <person name="Parey E."/>
            <person name="Roest Crollius H."/>
            <person name="Montfort J."/>
            <person name="Robinson-Rechavi M."/>
            <person name="Bucao C."/>
            <person name="Bouchez O."/>
            <person name="Gislard M."/>
            <person name="Lluch J."/>
            <person name="Milhes M."/>
            <person name="Lampietro C."/>
            <person name="Lopez Roques C."/>
            <person name="Donnadieu C."/>
            <person name="Braasch I."/>
            <person name="Desvignes T."/>
            <person name="Postlethwait J."/>
            <person name="Bobe J."/>
            <person name="Wedekind C."/>
            <person name="Guiguen Y."/>
        </authorList>
    </citation>
    <scope>NUCLEOTIDE SEQUENCE [LARGE SCALE GENOMIC DNA]</scope>
    <source>
        <strain evidence="8">Cs_M1</strain>
        <tissue evidence="8">Blood</tissue>
    </source>
</reference>
<evidence type="ECO:0000256" key="2">
    <source>
        <dbReference type="ARBA" id="ARBA00006058"/>
    </source>
</evidence>
<evidence type="ECO:0000256" key="6">
    <source>
        <dbReference type="ARBA" id="ARBA00023180"/>
    </source>
</evidence>
<dbReference type="GO" id="GO:0005929">
    <property type="term" value="C:cilium"/>
    <property type="evidence" value="ECO:0007669"/>
    <property type="project" value="TreeGrafter"/>
</dbReference>
<comment type="caution">
    <text evidence="8">The sequence shown here is derived from an EMBL/GenBank/DDBJ whole genome shotgun (WGS) entry which is preliminary data.</text>
</comment>
<evidence type="ECO:0000256" key="3">
    <source>
        <dbReference type="ARBA" id="ARBA00022692"/>
    </source>
</evidence>
<dbReference type="GO" id="GO:0031528">
    <property type="term" value="C:microvillus membrane"/>
    <property type="evidence" value="ECO:0007669"/>
    <property type="project" value="UniProtKB-SubCell"/>
</dbReference>
<dbReference type="Pfam" id="PF05478">
    <property type="entry name" value="Prominin"/>
    <property type="match status" value="1"/>
</dbReference>
<feature type="transmembrane region" description="Helical" evidence="7">
    <location>
        <begin position="70"/>
        <end position="93"/>
    </location>
</feature>
<dbReference type="PANTHER" id="PTHR22730:SF8">
    <property type="entry name" value="PROMININ-1 ISOFORM X1"/>
    <property type="match status" value="1"/>
</dbReference>
<evidence type="ECO:0000256" key="5">
    <source>
        <dbReference type="ARBA" id="ARBA00023136"/>
    </source>
</evidence>
<dbReference type="AlphaFoldDB" id="A0AAN8NC01"/>
<keyword evidence="3 7" id="KW-0812">Transmembrane</keyword>
<keyword evidence="6" id="KW-0325">Glycoprotein</keyword>
<evidence type="ECO:0000256" key="4">
    <source>
        <dbReference type="ARBA" id="ARBA00022989"/>
    </source>
</evidence>
<keyword evidence="5 7" id="KW-0472">Membrane</keyword>
<comment type="similarity">
    <text evidence="2">Belongs to the prominin family.</text>
</comment>
<dbReference type="PANTHER" id="PTHR22730">
    <property type="entry name" value="PROMININ PROM PROTEIN"/>
    <property type="match status" value="1"/>
</dbReference>
<dbReference type="GO" id="GO:0009986">
    <property type="term" value="C:cell surface"/>
    <property type="evidence" value="ECO:0007669"/>
    <property type="project" value="TreeGrafter"/>
</dbReference>
<comment type="subcellular location">
    <subcellularLocation>
        <location evidence="1">Cell projection</location>
        <location evidence="1">Microvillus membrane</location>
        <topology evidence="1">Multi-pass membrane protein</topology>
    </subcellularLocation>
</comment>
<dbReference type="EMBL" id="JAGTTL010000003">
    <property type="protein sequence ID" value="KAK6324361.1"/>
    <property type="molecule type" value="Genomic_DNA"/>
</dbReference>
<dbReference type="GO" id="GO:0071914">
    <property type="term" value="C:prominosome"/>
    <property type="evidence" value="ECO:0007669"/>
    <property type="project" value="TreeGrafter"/>
</dbReference>
<evidence type="ECO:0000256" key="1">
    <source>
        <dbReference type="ARBA" id="ARBA00004475"/>
    </source>
</evidence>
<evidence type="ECO:0000313" key="9">
    <source>
        <dbReference type="Proteomes" id="UP001356427"/>
    </source>
</evidence>
<proteinExistence type="inferred from homology"/>
<protein>
    <submittedName>
        <fullName evidence="8">Uncharacterized protein</fullName>
    </submittedName>
</protein>
<accession>A0AAN8NC01</accession>